<sequence>MLQSCTSETKPSRTQEQSCSLWTLTHQTSGQTVVAPSVAYNQVQRDVNITTHIHVEPSSAGNTGRINGPLQGNQTPTSGRWTALR</sequence>
<comment type="caution">
    <text evidence="2">The sequence shown here is derived from an EMBL/GenBank/DDBJ whole genome shotgun (WGS) entry which is preliminary data.</text>
</comment>
<organism evidence="2 3">
    <name type="scientific">Alosa alosa</name>
    <name type="common">allis shad</name>
    <dbReference type="NCBI Taxonomy" id="278164"/>
    <lineage>
        <taxon>Eukaryota</taxon>
        <taxon>Metazoa</taxon>
        <taxon>Chordata</taxon>
        <taxon>Craniata</taxon>
        <taxon>Vertebrata</taxon>
        <taxon>Euteleostomi</taxon>
        <taxon>Actinopterygii</taxon>
        <taxon>Neopterygii</taxon>
        <taxon>Teleostei</taxon>
        <taxon>Clupei</taxon>
        <taxon>Clupeiformes</taxon>
        <taxon>Clupeoidei</taxon>
        <taxon>Clupeidae</taxon>
        <taxon>Alosa</taxon>
    </lineage>
</organism>
<reference evidence="2" key="1">
    <citation type="submission" date="2020-10" db="EMBL/GenBank/DDBJ databases">
        <title>Chromosome-scale genome assembly of the Allis shad, Alosa alosa.</title>
        <authorList>
            <person name="Margot Z."/>
            <person name="Christophe K."/>
            <person name="Cabau C."/>
            <person name="Louis A."/>
            <person name="Berthelot C."/>
            <person name="Parey E."/>
            <person name="Roest Crollius H."/>
            <person name="Montfort J."/>
            <person name="Robinson-Rechavi M."/>
            <person name="Bucao C."/>
            <person name="Bouchez O."/>
            <person name="Gislard M."/>
            <person name="Lluch J."/>
            <person name="Milhes M."/>
            <person name="Lampietro C."/>
            <person name="Lopez Roques C."/>
            <person name="Donnadieu C."/>
            <person name="Braasch I."/>
            <person name="Desvignes T."/>
            <person name="Postlethwait J."/>
            <person name="Bobe J."/>
            <person name="Guiguen Y."/>
        </authorList>
    </citation>
    <scope>NUCLEOTIDE SEQUENCE</scope>
    <source>
        <strain evidence="2">M-15738</strain>
        <tissue evidence="2">Blood</tissue>
    </source>
</reference>
<dbReference type="Proteomes" id="UP000823561">
    <property type="component" value="Chromosome 22"/>
</dbReference>
<dbReference type="EMBL" id="JADWDJ010000022">
    <property type="protein sequence ID" value="KAG5263118.1"/>
    <property type="molecule type" value="Genomic_DNA"/>
</dbReference>
<keyword evidence="3" id="KW-1185">Reference proteome</keyword>
<dbReference type="AlphaFoldDB" id="A0AAV6FJS0"/>
<feature type="region of interest" description="Disordered" evidence="1">
    <location>
        <begin position="56"/>
        <end position="85"/>
    </location>
</feature>
<proteinExistence type="predicted"/>
<feature type="compositionally biased region" description="Polar residues" evidence="1">
    <location>
        <begin position="59"/>
        <end position="85"/>
    </location>
</feature>
<accession>A0AAV6FJS0</accession>
<evidence type="ECO:0000313" key="3">
    <source>
        <dbReference type="Proteomes" id="UP000823561"/>
    </source>
</evidence>
<protein>
    <submittedName>
        <fullName evidence="2">Uncharacterized protein</fullName>
    </submittedName>
</protein>
<name>A0AAV6FJS0_9TELE</name>
<evidence type="ECO:0000256" key="1">
    <source>
        <dbReference type="SAM" id="MobiDB-lite"/>
    </source>
</evidence>
<gene>
    <name evidence="2" type="ORF">AALO_G00282780</name>
</gene>
<evidence type="ECO:0000313" key="2">
    <source>
        <dbReference type="EMBL" id="KAG5263118.1"/>
    </source>
</evidence>